<evidence type="ECO:0000256" key="3">
    <source>
        <dbReference type="ARBA" id="ARBA00023012"/>
    </source>
</evidence>
<dbReference type="Proteomes" id="UP001064933">
    <property type="component" value="Chromosome"/>
</dbReference>
<keyword evidence="4" id="KW-0812">Transmembrane</keyword>
<dbReference type="InterPro" id="IPR013783">
    <property type="entry name" value="Ig-like_fold"/>
</dbReference>
<dbReference type="InterPro" id="IPR036890">
    <property type="entry name" value="HATPase_C_sf"/>
</dbReference>
<feature type="domain" description="Histidine kinase/HSP90-like ATPase" evidence="5">
    <location>
        <begin position="906"/>
        <end position="995"/>
    </location>
</feature>
<dbReference type="Gene3D" id="1.20.5.1930">
    <property type="match status" value="1"/>
</dbReference>
<dbReference type="InterPro" id="IPR011712">
    <property type="entry name" value="Sig_transdc_His_kin_sub3_dim/P"/>
</dbReference>
<dbReference type="Gene3D" id="3.30.565.10">
    <property type="entry name" value="Histidine kinase-like ATPase, C-terminal domain"/>
    <property type="match status" value="1"/>
</dbReference>
<keyword evidence="4" id="KW-0472">Membrane</keyword>
<accession>A0ABY6AU76</accession>
<sequence>MNARAALAAALRPMGARMWALGLALLMCGEAFALHADLGLSAFTRTSWTAKDGYPHAVTAIAQTRDGTLWLGNASGLYRFDGLRFRREDLPRDDRVSSAQVSKLMASPTGGLWIGFTMGGAALLQDGRLTAFTPQDGLPAGTVKAMAIEQDGTVWLGTTRGLARFADSQWQMVDKVPGHPAVHVTGLLADSAGALWLVSTEQLWVRPRGSVSFQPVQPALAVDDNTGIAESPSGEVWLCTMKGLQRLQRNAPSPRPAAHTNGMNLTVDRDGGLWCNDRTGALRRVGRPAGMTQLRWDQAASVPSYTEDTRFGAFQNAGITEDDEGNLWLASITGLHRFSEPRVRRRLDGTTAALNTHTAALVAGDQGTVWLAQRFSAPIEIADGTVTAHPTLGGHSTALRSDDGAIWFAGYFHLTRLAGGRTERIDLPAGTSTEVQALAQRRGGDLWVSLMRTGVFRRRSGEWTANGGVAALPRMPAITLATDASDRLWLGYMEGRVAVLDGDRATVFEDGNRLPIGNVTALYGRRGHVWAGGEFGLAVLDGSAFRTVTLHSGASFNSVTGIIETAAGEVWVNSSRGITHFSAAEVRRVAQDPDYRPRGETFDTLDGVEGGAARLRPLPTAVEGTDGRLWFLTSAGLYVIDPPRLPRNTVPPRLHIDSLTLGDQRLQPGRDITLPGGTTAFRIGYVGLSLTLPEKVSYRYRMDGVDTDWQDAGNRQEALYTDLRPGRYRFQVMASNADGVWTDRPATLDITLAPTFVQTRWFLAMCVLAATLLGWLVVRLRVRQMAGRLRARYEERMAERERIARELHDTLLQSTQGLIIQFQAATDRMAANDPARAALNEALDRSEAVLTEGRDRVLDLRLSSPPQDDLPEAFAATGKALVQGRDMTFRMLVEGTACPLRPVTQEEIYLIGREALLNALRHSKARAIELQLIYAADRFCMRVRDDGIGVDAPTLAAVERPDHWGVRGMRERAARIGARLDFWSRPAAGTEIELCMAASLAYASAPPRRWWARRRSVSR</sequence>
<dbReference type="RefSeq" id="WP_261756518.1">
    <property type="nucleotide sequence ID" value="NZ_CP104562.2"/>
</dbReference>
<dbReference type="EMBL" id="CP104562">
    <property type="protein sequence ID" value="UXH76781.1"/>
    <property type="molecule type" value="Genomic_DNA"/>
</dbReference>
<dbReference type="InterPro" id="IPR003594">
    <property type="entry name" value="HATPase_dom"/>
</dbReference>
<dbReference type="Gene3D" id="2.60.40.10">
    <property type="entry name" value="Immunoglobulins"/>
    <property type="match status" value="1"/>
</dbReference>
<dbReference type="InterPro" id="IPR015943">
    <property type="entry name" value="WD40/YVTN_repeat-like_dom_sf"/>
</dbReference>
<dbReference type="SUPFAM" id="SSF55874">
    <property type="entry name" value="ATPase domain of HSP90 chaperone/DNA topoisomerase II/histidine kinase"/>
    <property type="match status" value="1"/>
</dbReference>
<keyword evidence="9" id="KW-1185">Reference proteome</keyword>
<reference evidence="8" key="1">
    <citation type="submission" date="2022-10" db="EMBL/GenBank/DDBJ databases">
        <title>Characterization and whole genome sequencing of a new Roseateles species, isolated from fresh water.</title>
        <authorList>
            <person name="Guliayeva D.Y."/>
            <person name="Akhremchuk A.E."/>
            <person name="Sikolenko M.A."/>
            <person name="Valentovich L.N."/>
            <person name="Sidarenka A.V."/>
        </authorList>
    </citation>
    <scope>NUCLEOTIDE SEQUENCE</scope>
    <source>
        <strain evidence="8">BIM B-1768</strain>
    </source>
</reference>
<dbReference type="Pfam" id="PF02518">
    <property type="entry name" value="HATPase_c"/>
    <property type="match status" value="1"/>
</dbReference>
<keyword evidence="2 8" id="KW-0418">Kinase</keyword>
<dbReference type="GO" id="GO:0016301">
    <property type="term" value="F:kinase activity"/>
    <property type="evidence" value="ECO:0007669"/>
    <property type="project" value="UniProtKB-KW"/>
</dbReference>
<dbReference type="SUPFAM" id="SSF63829">
    <property type="entry name" value="Calcium-dependent phosphotriesterase"/>
    <property type="match status" value="2"/>
</dbReference>
<dbReference type="InterPro" id="IPR050482">
    <property type="entry name" value="Sensor_HK_TwoCompSys"/>
</dbReference>
<feature type="domain" description="Signal transduction histidine kinase subgroup 3 dimerisation and phosphoacceptor" evidence="7">
    <location>
        <begin position="799"/>
        <end position="861"/>
    </location>
</feature>
<keyword evidence="1" id="KW-0808">Transferase</keyword>
<evidence type="ECO:0000313" key="8">
    <source>
        <dbReference type="EMBL" id="UXH76781.1"/>
    </source>
</evidence>
<protein>
    <submittedName>
        <fullName evidence="8">Histidine kinase</fullName>
    </submittedName>
</protein>
<evidence type="ECO:0000256" key="4">
    <source>
        <dbReference type="SAM" id="Phobius"/>
    </source>
</evidence>
<dbReference type="InterPro" id="IPR011123">
    <property type="entry name" value="Y_Y_Y"/>
</dbReference>
<proteinExistence type="predicted"/>
<dbReference type="CDD" id="cd16917">
    <property type="entry name" value="HATPase_UhpB-NarQ-NarX-like"/>
    <property type="match status" value="1"/>
</dbReference>
<evidence type="ECO:0000259" key="6">
    <source>
        <dbReference type="Pfam" id="PF07495"/>
    </source>
</evidence>
<keyword evidence="4" id="KW-1133">Transmembrane helix</keyword>
<keyword evidence="3" id="KW-0902">Two-component regulatory system</keyword>
<evidence type="ECO:0000259" key="5">
    <source>
        <dbReference type="Pfam" id="PF02518"/>
    </source>
</evidence>
<dbReference type="Pfam" id="PF07495">
    <property type="entry name" value="Y_Y_Y"/>
    <property type="match status" value="1"/>
</dbReference>
<feature type="domain" description="Two component regulator three Y" evidence="6">
    <location>
        <begin position="692"/>
        <end position="751"/>
    </location>
</feature>
<evidence type="ECO:0000256" key="2">
    <source>
        <dbReference type="ARBA" id="ARBA00022777"/>
    </source>
</evidence>
<feature type="transmembrane region" description="Helical" evidence="4">
    <location>
        <begin position="761"/>
        <end position="782"/>
    </location>
</feature>
<evidence type="ECO:0000256" key="1">
    <source>
        <dbReference type="ARBA" id="ARBA00022679"/>
    </source>
</evidence>
<dbReference type="PANTHER" id="PTHR24421:SF62">
    <property type="entry name" value="SENSORY TRANSDUCTION HISTIDINE KINASE"/>
    <property type="match status" value="1"/>
</dbReference>
<gene>
    <name evidence="8" type="ORF">N4261_17300</name>
</gene>
<evidence type="ECO:0000259" key="7">
    <source>
        <dbReference type="Pfam" id="PF07730"/>
    </source>
</evidence>
<dbReference type="Pfam" id="PF07730">
    <property type="entry name" value="HisKA_3"/>
    <property type="match status" value="1"/>
</dbReference>
<dbReference type="Gene3D" id="2.130.10.10">
    <property type="entry name" value="YVTN repeat-like/Quinoprotein amine dehydrogenase"/>
    <property type="match status" value="3"/>
</dbReference>
<evidence type="ECO:0000313" key="9">
    <source>
        <dbReference type="Proteomes" id="UP001064933"/>
    </source>
</evidence>
<name>A0ABY6AU76_9BURK</name>
<organism evidence="8 9">
    <name type="scientific">Roseateles amylovorans</name>
    <dbReference type="NCBI Taxonomy" id="2978473"/>
    <lineage>
        <taxon>Bacteria</taxon>
        <taxon>Pseudomonadati</taxon>
        <taxon>Pseudomonadota</taxon>
        <taxon>Betaproteobacteria</taxon>
        <taxon>Burkholderiales</taxon>
        <taxon>Sphaerotilaceae</taxon>
        <taxon>Roseateles</taxon>
    </lineage>
</organism>
<dbReference type="PANTHER" id="PTHR24421">
    <property type="entry name" value="NITRATE/NITRITE SENSOR PROTEIN NARX-RELATED"/>
    <property type="match status" value="1"/>
</dbReference>